<reference evidence="4" key="1">
    <citation type="submission" date="2022-10" db="EMBL/GenBank/DDBJ databases">
        <title>Two novel species of Flavobacterium.</title>
        <authorList>
            <person name="Liu Q."/>
            <person name="Xin Y.-H."/>
        </authorList>
    </citation>
    <scope>NUCLEOTIDE SEQUENCE</scope>
    <source>
        <strain evidence="4">LS1R49</strain>
    </source>
</reference>
<protein>
    <submittedName>
        <fullName evidence="4">CBS domain-containing protein</fullName>
    </submittedName>
</protein>
<dbReference type="EMBL" id="JAOZEW010000023">
    <property type="protein sequence ID" value="MCV9929746.1"/>
    <property type="molecule type" value="Genomic_DNA"/>
</dbReference>
<organism evidence="4 5">
    <name type="scientific">Flavobacterium shii</name>
    <dbReference type="NCBI Taxonomy" id="2987687"/>
    <lineage>
        <taxon>Bacteria</taxon>
        <taxon>Pseudomonadati</taxon>
        <taxon>Bacteroidota</taxon>
        <taxon>Flavobacteriia</taxon>
        <taxon>Flavobacteriales</taxon>
        <taxon>Flavobacteriaceae</taxon>
        <taxon>Flavobacterium</taxon>
    </lineage>
</organism>
<keyword evidence="2" id="KW-1133">Transmembrane helix</keyword>
<dbReference type="SUPFAM" id="SSF54631">
    <property type="entry name" value="CBS-domain pair"/>
    <property type="match status" value="1"/>
</dbReference>
<dbReference type="InterPro" id="IPR046342">
    <property type="entry name" value="CBS_dom_sf"/>
</dbReference>
<evidence type="ECO:0000256" key="1">
    <source>
        <dbReference type="PROSITE-ProRule" id="PRU00703"/>
    </source>
</evidence>
<evidence type="ECO:0000313" key="5">
    <source>
        <dbReference type="Proteomes" id="UP001151079"/>
    </source>
</evidence>
<name>A0A9X2ZE81_9FLAO</name>
<comment type="caution">
    <text evidence="4">The sequence shown here is derived from an EMBL/GenBank/DDBJ whole genome shotgun (WGS) entry which is preliminary data.</text>
</comment>
<evidence type="ECO:0000259" key="3">
    <source>
        <dbReference type="PROSITE" id="PS51371"/>
    </source>
</evidence>
<dbReference type="Proteomes" id="UP001151079">
    <property type="component" value="Unassembled WGS sequence"/>
</dbReference>
<keyword evidence="2" id="KW-0472">Membrane</keyword>
<evidence type="ECO:0000256" key="2">
    <source>
        <dbReference type="SAM" id="Phobius"/>
    </source>
</evidence>
<proteinExistence type="predicted"/>
<feature type="domain" description="CBS" evidence="3">
    <location>
        <begin position="166"/>
        <end position="224"/>
    </location>
</feature>
<keyword evidence="5" id="KW-1185">Reference proteome</keyword>
<evidence type="ECO:0000313" key="4">
    <source>
        <dbReference type="EMBL" id="MCV9929746.1"/>
    </source>
</evidence>
<dbReference type="InterPro" id="IPR000644">
    <property type="entry name" value="CBS_dom"/>
</dbReference>
<dbReference type="Gene3D" id="3.10.580.10">
    <property type="entry name" value="CBS-domain"/>
    <property type="match status" value="1"/>
</dbReference>
<keyword evidence="1" id="KW-0129">CBS domain</keyword>
<dbReference type="Pfam" id="PF00571">
    <property type="entry name" value="CBS"/>
    <property type="match status" value="1"/>
</dbReference>
<feature type="transmembrane region" description="Helical" evidence="2">
    <location>
        <begin position="44"/>
        <end position="62"/>
    </location>
</feature>
<dbReference type="AlphaFoldDB" id="A0A9X2ZE81"/>
<accession>A0A9X2ZE81</accession>
<dbReference type="RefSeq" id="WP_264207832.1">
    <property type="nucleotide sequence ID" value="NZ_JAOZEW010000023.1"/>
</dbReference>
<dbReference type="PROSITE" id="PS51371">
    <property type="entry name" value="CBS"/>
    <property type="match status" value="1"/>
</dbReference>
<keyword evidence="2" id="KW-0812">Transmembrane</keyword>
<gene>
    <name evidence="4" type="ORF">OIU83_18945</name>
</gene>
<sequence>MSQPKTVYRDLIAKILLIGSFVLLIAIVIYWMVCGDEPERLFSLLAPLISTWIGTLLAFYFGRESFEAASKSYNEIINKISPDILDDILVKQVMIDKFTMVSIDVTNPMITTFDLKALRDFLDSINKTRLPILEGGKIKCIVHKSTFSDELLKITPANTLSDFINANPIVVQFEVINETQKVEDARKLINEKNCKDLFVVDGNNLVVGWLTDTQIIRYMNSQNL</sequence>
<feature type="transmembrane region" description="Helical" evidence="2">
    <location>
        <begin position="12"/>
        <end position="32"/>
    </location>
</feature>